<reference evidence="1" key="2">
    <citation type="journal article" date="2022" name="New Phytol.">
        <title>Evolutionary transition to the ectomycorrhizal habit in the genomes of a hyperdiverse lineage of mushroom-forming fungi.</title>
        <authorList>
            <person name="Looney B."/>
            <person name="Miyauchi S."/>
            <person name="Morin E."/>
            <person name="Drula E."/>
            <person name="Courty P.E."/>
            <person name="Kohler A."/>
            <person name="Kuo A."/>
            <person name="LaButti K."/>
            <person name="Pangilinan J."/>
            <person name="Lipzen A."/>
            <person name="Riley R."/>
            <person name="Andreopoulos W."/>
            <person name="He G."/>
            <person name="Johnson J."/>
            <person name="Nolan M."/>
            <person name="Tritt A."/>
            <person name="Barry K.W."/>
            <person name="Grigoriev I.V."/>
            <person name="Nagy L.G."/>
            <person name="Hibbett D."/>
            <person name="Henrissat B."/>
            <person name="Matheny P.B."/>
            <person name="Labbe J."/>
            <person name="Martin F.M."/>
        </authorList>
    </citation>
    <scope>NUCLEOTIDE SEQUENCE</scope>
    <source>
        <strain evidence="1">FP105234-sp</strain>
    </source>
</reference>
<accession>A0ACB8RTW8</accession>
<dbReference type="Proteomes" id="UP000814033">
    <property type="component" value="Unassembled WGS sequence"/>
</dbReference>
<evidence type="ECO:0000313" key="2">
    <source>
        <dbReference type="Proteomes" id="UP000814033"/>
    </source>
</evidence>
<protein>
    <submittedName>
        <fullName evidence="1">Phospholipase carboxylesterase</fullName>
    </submittedName>
</protein>
<name>A0ACB8RTW8_9AGAM</name>
<keyword evidence="2" id="KW-1185">Reference proteome</keyword>
<gene>
    <name evidence="1" type="ORF">FA95DRAFT_1518760</name>
</gene>
<evidence type="ECO:0000313" key="1">
    <source>
        <dbReference type="EMBL" id="KAI0047659.1"/>
    </source>
</evidence>
<reference evidence="1" key="1">
    <citation type="submission" date="2021-02" db="EMBL/GenBank/DDBJ databases">
        <authorList>
            <consortium name="DOE Joint Genome Institute"/>
            <person name="Ahrendt S."/>
            <person name="Looney B.P."/>
            <person name="Miyauchi S."/>
            <person name="Morin E."/>
            <person name="Drula E."/>
            <person name="Courty P.E."/>
            <person name="Chicoki N."/>
            <person name="Fauchery L."/>
            <person name="Kohler A."/>
            <person name="Kuo A."/>
            <person name="Labutti K."/>
            <person name="Pangilinan J."/>
            <person name="Lipzen A."/>
            <person name="Riley R."/>
            <person name="Andreopoulos W."/>
            <person name="He G."/>
            <person name="Johnson J."/>
            <person name="Barry K.W."/>
            <person name="Grigoriev I.V."/>
            <person name="Nagy L."/>
            <person name="Hibbett D."/>
            <person name="Henrissat B."/>
            <person name="Matheny P.B."/>
            <person name="Labbe J."/>
            <person name="Martin F."/>
        </authorList>
    </citation>
    <scope>NUCLEOTIDE SEQUENCE</scope>
    <source>
        <strain evidence="1">FP105234-sp</strain>
    </source>
</reference>
<sequence>MTALLRFPAVGQRLATVVFIHGLGQTNDSWRSMIEWLARQLPRVEWVLPQASSRPVAVSAGQLRPSWFNIAALPPGDAEWDEAGVAASAAYIESIIQGEVQAGADPRRIVVAGFSQGGALGLLVALTSLHDLGGAASFSGWVPHRGREHIMHVHTEPTLPVFLGHGRQDTEIPPYYAEESIAFLRDVLRLRNLEVRRYERLGHAVFGGEMYDFVNWLLRVLHLSPVINGAP</sequence>
<proteinExistence type="predicted"/>
<comment type="caution">
    <text evidence="1">The sequence shown here is derived from an EMBL/GenBank/DDBJ whole genome shotgun (WGS) entry which is preliminary data.</text>
</comment>
<organism evidence="1 2">
    <name type="scientific">Auriscalpium vulgare</name>
    <dbReference type="NCBI Taxonomy" id="40419"/>
    <lineage>
        <taxon>Eukaryota</taxon>
        <taxon>Fungi</taxon>
        <taxon>Dikarya</taxon>
        <taxon>Basidiomycota</taxon>
        <taxon>Agaricomycotina</taxon>
        <taxon>Agaricomycetes</taxon>
        <taxon>Russulales</taxon>
        <taxon>Auriscalpiaceae</taxon>
        <taxon>Auriscalpium</taxon>
    </lineage>
</organism>
<dbReference type="EMBL" id="MU275900">
    <property type="protein sequence ID" value="KAI0047659.1"/>
    <property type="molecule type" value="Genomic_DNA"/>
</dbReference>